<dbReference type="Proteomes" id="UP001165542">
    <property type="component" value="Unassembled WGS sequence"/>
</dbReference>
<dbReference type="EMBL" id="JAJISC010000009">
    <property type="protein sequence ID" value="MCS2611082.1"/>
    <property type="molecule type" value="Genomic_DNA"/>
</dbReference>
<keyword evidence="3" id="KW-1185">Reference proteome</keyword>
<dbReference type="RefSeq" id="WP_259037572.1">
    <property type="nucleotide sequence ID" value="NZ_JAJISC010000009.1"/>
</dbReference>
<keyword evidence="2" id="KW-0315">Glutamine amidotransferase</keyword>
<proteinExistence type="predicted"/>
<comment type="caution">
    <text evidence="2">The sequence shown here is derived from an EMBL/GenBank/DDBJ whole genome shotgun (WGS) entry which is preliminary data.</text>
</comment>
<evidence type="ECO:0000259" key="1">
    <source>
        <dbReference type="Pfam" id="PF00117"/>
    </source>
</evidence>
<dbReference type="SUPFAM" id="SSF52317">
    <property type="entry name" value="Class I glutamine amidotransferase-like"/>
    <property type="match status" value="1"/>
</dbReference>
<protein>
    <submittedName>
        <fullName evidence="2">Type 1 glutamine amidotransferase</fullName>
    </submittedName>
</protein>
<dbReference type="Pfam" id="PF00117">
    <property type="entry name" value="GATase"/>
    <property type="match status" value="1"/>
</dbReference>
<accession>A0ABT2EHJ2</accession>
<sequence>MHIHLLQHGPAHVPARLTDWLSSMGHSFTIFHLDQGELVPRPGDCDALIVLDGNEALVSDPPSWQRAENKLIQRLLDGEKPLLGIGLGAHRIAAALGAIVAPGTFAERGWQTLTKAPESPLDLPERFEALMCHRLVFSLPDDALPLGGSEASPLAGFSWDGCRVIGLLCQLHATPGSARALLAEDAPAAIEAGRGRFIHSDEEILADAARFAHQAPLLDRLLTQWLRSAG</sequence>
<dbReference type="InterPro" id="IPR029062">
    <property type="entry name" value="Class_I_gatase-like"/>
</dbReference>
<dbReference type="InterPro" id="IPR017926">
    <property type="entry name" value="GATASE"/>
</dbReference>
<dbReference type="Gene3D" id="3.40.50.880">
    <property type="match status" value="1"/>
</dbReference>
<organism evidence="2 3">
    <name type="scientific">Halomonas dongshanensis</name>
    <dbReference type="NCBI Taxonomy" id="2890835"/>
    <lineage>
        <taxon>Bacteria</taxon>
        <taxon>Pseudomonadati</taxon>
        <taxon>Pseudomonadota</taxon>
        <taxon>Gammaproteobacteria</taxon>
        <taxon>Oceanospirillales</taxon>
        <taxon>Halomonadaceae</taxon>
        <taxon>Halomonas</taxon>
    </lineage>
</organism>
<name>A0ABT2EHJ2_9GAMM</name>
<gene>
    <name evidence="2" type="ORF">LLY24_17355</name>
</gene>
<evidence type="ECO:0000313" key="2">
    <source>
        <dbReference type="EMBL" id="MCS2611082.1"/>
    </source>
</evidence>
<evidence type="ECO:0000313" key="3">
    <source>
        <dbReference type="Proteomes" id="UP001165542"/>
    </source>
</evidence>
<feature type="domain" description="Glutamine amidotransferase" evidence="1">
    <location>
        <begin position="23"/>
        <end position="141"/>
    </location>
</feature>
<reference evidence="2" key="1">
    <citation type="submission" date="2021-11" db="EMBL/GenBank/DDBJ databases">
        <title>Halomonas sp., isolated from a coastal aquaculture zone in Dongshan Bay.</title>
        <authorList>
            <person name="Lin W."/>
        </authorList>
    </citation>
    <scope>NUCLEOTIDE SEQUENCE</scope>
    <source>
        <strain evidence="2">Yzlin-01</strain>
    </source>
</reference>